<dbReference type="Proteomes" id="UP000256661">
    <property type="component" value="Unassembled WGS sequence"/>
</dbReference>
<evidence type="ECO:0000313" key="6">
    <source>
        <dbReference type="Proteomes" id="UP000256661"/>
    </source>
</evidence>
<evidence type="ECO:0000259" key="4">
    <source>
        <dbReference type="Pfam" id="PF21768"/>
    </source>
</evidence>
<dbReference type="InterPro" id="IPR040664">
    <property type="entry name" value="AFL_C"/>
</dbReference>
<dbReference type="InterPro" id="IPR029058">
    <property type="entry name" value="AB_hydrolase_fold"/>
</dbReference>
<dbReference type="AlphaFoldDB" id="A0A3D9SN06"/>
<keyword evidence="6" id="KW-1185">Reference proteome</keyword>
<accession>A0A3D9SN06</accession>
<protein>
    <submittedName>
        <fullName evidence="5">Alpha/beta hydrolase family protein</fullName>
    </submittedName>
</protein>
<reference evidence="5 6" key="1">
    <citation type="submission" date="2018-08" db="EMBL/GenBank/DDBJ databases">
        <title>Sequencing the genomes of 1000 actinobacteria strains.</title>
        <authorList>
            <person name="Klenk H.-P."/>
        </authorList>
    </citation>
    <scope>NUCLEOTIDE SEQUENCE [LARGE SCALE GENOMIC DNA]</scope>
    <source>
        <strain evidence="5 6">DSM 43927</strain>
    </source>
</reference>
<dbReference type="Gene3D" id="2.60.40.2190">
    <property type="match status" value="1"/>
</dbReference>
<dbReference type="Pfam" id="PF18067">
    <property type="entry name" value="Lipase_C"/>
    <property type="match status" value="1"/>
</dbReference>
<sequence>MRHARRTLHEVLVPLVATVVAMVMVSALVPGVSWAARSALRPIVFVHGFFGSGSQFATQAKRFASNGYPATHVEYVEYDTLFLSNTRAEVLASLERRIARLRAATGADKVELVGHSLGTSISQEYLNSSPERAAGVAHYVNIDGSTATALPGGVPTLALWAEGGQNDSIPGATNVHMPNESHVENASSPASFAAMYRFFTGAAPVTTEVVPEQGEITLAGRAVRFPSNGGPGDAVVDVFEVDPATGRRTTPQPLYTSRVTEDGSFGPFRGRGSAHYEFQLTRSDTDQRHHLYFEPFLRTDLGVRLISSDPGKGVDRLIHRAPGHAALLLYRNKEWWGDQGAAGDTLTVNGRAVVNAGTAPRGKRAIALFAFDRFADRRSNPGRTFGLYPFLPFMTAVDLHVPATEPPAGSVTLTTTQRGGGTPVRLVVPDWSSATHTVTVNFNDHVH</sequence>
<evidence type="ECO:0000313" key="5">
    <source>
        <dbReference type="EMBL" id="REE95800.1"/>
    </source>
</evidence>
<dbReference type="GO" id="GO:0016787">
    <property type="term" value="F:hydrolase activity"/>
    <property type="evidence" value="ECO:0007669"/>
    <property type="project" value="UniProtKB-KW"/>
</dbReference>
<gene>
    <name evidence="5" type="ORF">DFJ69_1211</name>
</gene>
<dbReference type="SUPFAM" id="SSF53474">
    <property type="entry name" value="alpha/beta-Hydrolases"/>
    <property type="match status" value="1"/>
</dbReference>
<feature type="domain" description="AB hydrolase-1" evidence="2">
    <location>
        <begin position="42"/>
        <end position="138"/>
    </location>
</feature>
<dbReference type="OrthoDB" id="8871309at2"/>
<proteinExistence type="predicted"/>
<name>A0A3D9SN06_9ACTN</name>
<comment type="caution">
    <text evidence="5">The sequence shown here is derived from an EMBL/GenBank/DDBJ whole genome shotgun (WGS) entry which is preliminary data.</text>
</comment>
<evidence type="ECO:0000259" key="2">
    <source>
        <dbReference type="Pfam" id="PF00561"/>
    </source>
</evidence>
<feature type="domain" description="AF-1763-like C-terminal" evidence="4">
    <location>
        <begin position="328"/>
        <end position="444"/>
    </location>
</feature>
<organism evidence="5 6">
    <name type="scientific">Thermomonospora umbrina</name>
    <dbReference type="NCBI Taxonomy" id="111806"/>
    <lineage>
        <taxon>Bacteria</taxon>
        <taxon>Bacillati</taxon>
        <taxon>Actinomycetota</taxon>
        <taxon>Actinomycetes</taxon>
        <taxon>Streptosporangiales</taxon>
        <taxon>Thermomonosporaceae</taxon>
        <taxon>Thermomonospora</taxon>
    </lineage>
</organism>
<keyword evidence="5" id="KW-0378">Hydrolase</keyword>
<dbReference type="RefSeq" id="WP_116021542.1">
    <property type="nucleotide sequence ID" value="NZ_QTTT01000001.1"/>
</dbReference>
<dbReference type="InterPro" id="IPR000073">
    <property type="entry name" value="AB_hydrolase_1"/>
</dbReference>
<keyword evidence="1" id="KW-0472">Membrane</keyword>
<dbReference type="Gene3D" id="2.60.40.2200">
    <property type="match status" value="1"/>
</dbReference>
<dbReference type="Pfam" id="PF21768">
    <property type="entry name" value="AF_1763-like_C"/>
    <property type="match status" value="1"/>
</dbReference>
<dbReference type="Gene3D" id="3.40.50.1820">
    <property type="entry name" value="alpha/beta hydrolase"/>
    <property type="match status" value="1"/>
</dbReference>
<dbReference type="EMBL" id="QTTT01000001">
    <property type="protein sequence ID" value="REE95800.1"/>
    <property type="molecule type" value="Genomic_DNA"/>
</dbReference>
<dbReference type="InterPro" id="IPR049036">
    <property type="entry name" value="AF_1763-like_C"/>
</dbReference>
<dbReference type="Pfam" id="PF00561">
    <property type="entry name" value="Abhydrolase_1"/>
    <property type="match status" value="1"/>
</dbReference>
<evidence type="ECO:0000256" key="1">
    <source>
        <dbReference type="SAM" id="Phobius"/>
    </source>
</evidence>
<keyword evidence="1" id="KW-0812">Transmembrane</keyword>
<keyword evidence="1" id="KW-1133">Transmembrane helix</keyword>
<evidence type="ECO:0000259" key="3">
    <source>
        <dbReference type="Pfam" id="PF18067"/>
    </source>
</evidence>
<feature type="domain" description="AFL C-terminal" evidence="3">
    <location>
        <begin position="215"/>
        <end position="310"/>
    </location>
</feature>
<feature type="transmembrane region" description="Helical" evidence="1">
    <location>
        <begin position="12"/>
        <end position="36"/>
    </location>
</feature>